<dbReference type="Proteomes" id="UP000284841">
    <property type="component" value="Unassembled WGS sequence"/>
</dbReference>
<keyword evidence="9" id="KW-1185">Reference proteome</keyword>
<comment type="caution">
    <text evidence="8">The sequence shown here is derived from an EMBL/GenBank/DDBJ whole genome shotgun (WGS) entry which is preliminary data.</text>
</comment>
<dbReference type="EMBL" id="QRMS01000009">
    <property type="protein sequence ID" value="RHJ83390.1"/>
    <property type="molecule type" value="Genomic_DNA"/>
</dbReference>
<keyword evidence="1" id="KW-0134">Cell wall</keyword>
<evidence type="ECO:0000313" key="8">
    <source>
        <dbReference type="EMBL" id="RHJ83390.1"/>
    </source>
</evidence>
<feature type="signal peptide" evidence="6">
    <location>
        <begin position="1"/>
        <end position="26"/>
    </location>
</feature>
<dbReference type="STRING" id="1776384.GCA_900086585_01481"/>
<feature type="domain" description="Gram-positive cocci surface proteins LPxTG" evidence="7">
    <location>
        <begin position="364"/>
        <end position="397"/>
    </location>
</feature>
<protein>
    <recommendedName>
        <fullName evidence="7">Gram-positive cocci surface proteins LPxTG domain-containing protein</fullName>
    </recommendedName>
</protein>
<dbReference type="OrthoDB" id="2081468at2"/>
<evidence type="ECO:0000313" key="9">
    <source>
        <dbReference type="Proteomes" id="UP000284841"/>
    </source>
</evidence>
<dbReference type="GeneID" id="83003860"/>
<reference evidence="8 9" key="1">
    <citation type="submission" date="2018-08" db="EMBL/GenBank/DDBJ databases">
        <title>A genome reference for cultivated species of the human gut microbiota.</title>
        <authorList>
            <person name="Zou Y."/>
            <person name="Xue W."/>
            <person name="Luo G."/>
        </authorList>
    </citation>
    <scope>NUCLEOTIDE SEQUENCE [LARGE SCALE GENOMIC DNA]</scope>
    <source>
        <strain evidence="8 9">AM07-24</strain>
    </source>
</reference>
<evidence type="ECO:0000256" key="6">
    <source>
        <dbReference type="SAM" id="SignalP"/>
    </source>
</evidence>
<feature type="chain" id="PRO_5019299848" description="Gram-positive cocci surface proteins LPxTG domain-containing protein" evidence="6">
    <location>
        <begin position="27"/>
        <end position="397"/>
    </location>
</feature>
<sequence length="397" mass="44668">MKTKKILVRFFIVCMVVMSFTTTAFANIVDDLKKEPNAMALVTIDNEDCTEIANLKDLSVRITAPGTNINIIIPVEEVKEDGETLGLWLGYPKDRISDAIMKELAEVQGNIDLGTYEKDPEKFLTDIDNVLSKFHVEIIGLPENHYSVVSSSIILTNDIFQQIVDMFKELIKEEVGDFDSFASLIDVLLQDAGLTMDQFLAELEPEDAEAVKNLIENLDPLLAYITSSDFTGLLIAGAELACECPSIDYFQIIHKYYQRTDGRLKLMATVYEGSYDDYFEGKCLQGYTGDIIKAKDFVNCKYDGQLFDYMGSYDSYVLYDNYKWSDYELDSFTLGDWQTDGLILRYVIDKEKEAVTEKPVSTQTPDTGDRASLGMYIVLLFTALGASGAIAGHRRKK</sequence>
<dbReference type="RefSeq" id="WP_067535957.1">
    <property type="nucleotide sequence ID" value="NZ_AP025567.1"/>
</dbReference>
<accession>A0A415DTZ5</accession>
<keyword evidence="4" id="KW-0572">Peptidoglycan-anchor</keyword>
<evidence type="ECO:0000256" key="2">
    <source>
        <dbReference type="ARBA" id="ARBA00022525"/>
    </source>
</evidence>
<feature type="transmembrane region" description="Helical" evidence="5">
    <location>
        <begin position="373"/>
        <end position="392"/>
    </location>
</feature>
<keyword evidence="3 6" id="KW-0732">Signal</keyword>
<name>A0A415DTZ5_9FIRM</name>
<keyword evidence="2" id="KW-0964">Secreted</keyword>
<gene>
    <name evidence="8" type="ORF">DW099_18920</name>
</gene>
<dbReference type="AlphaFoldDB" id="A0A415DTZ5"/>
<organism evidence="8 9">
    <name type="scientific">Emergencia timonensis</name>
    <dbReference type="NCBI Taxonomy" id="1776384"/>
    <lineage>
        <taxon>Bacteria</taxon>
        <taxon>Bacillati</taxon>
        <taxon>Bacillota</taxon>
        <taxon>Clostridia</taxon>
        <taxon>Peptostreptococcales</taxon>
        <taxon>Anaerovoracaceae</taxon>
        <taxon>Emergencia</taxon>
    </lineage>
</organism>
<keyword evidence="5" id="KW-0812">Transmembrane</keyword>
<dbReference type="PROSITE" id="PS50847">
    <property type="entry name" value="GRAM_POS_ANCHORING"/>
    <property type="match status" value="1"/>
</dbReference>
<dbReference type="InterPro" id="IPR019931">
    <property type="entry name" value="LPXTG_anchor"/>
</dbReference>
<evidence type="ECO:0000256" key="3">
    <source>
        <dbReference type="ARBA" id="ARBA00022729"/>
    </source>
</evidence>
<evidence type="ECO:0000256" key="5">
    <source>
        <dbReference type="SAM" id="Phobius"/>
    </source>
</evidence>
<evidence type="ECO:0000256" key="4">
    <source>
        <dbReference type="ARBA" id="ARBA00023088"/>
    </source>
</evidence>
<keyword evidence="5" id="KW-0472">Membrane</keyword>
<evidence type="ECO:0000259" key="7">
    <source>
        <dbReference type="PROSITE" id="PS50847"/>
    </source>
</evidence>
<evidence type="ECO:0000256" key="1">
    <source>
        <dbReference type="ARBA" id="ARBA00022512"/>
    </source>
</evidence>
<proteinExistence type="predicted"/>
<keyword evidence="5" id="KW-1133">Transmembrane helix</keyword>